<dbReference type="InterPro" id="IPR010216">
    <property type="entry name" value="Transcrpt_antiterm_NusG_myco"/>
</dbReference>
<keyword evidence="2 5" id="KW-0889">Transcription antitermination</keyword>
<evidence type="ECO:0000256" key="3">
    <source>
        <dbReference type="ARBA" id="ARBA00023015"/>
    </source>
</evidence>
<keyword evidence="9" id="KW-1185">Reference proteome</keyword>
<evidence type="ECO:0000313" key="8">
    <source>
        <dbReference type="EMBL" id="MBU4691991.1"/>
    </source>
</evidence>
<gene>
    <name evidence="5 8" type="primary">nusG</name>
    <name evidence="8" type="ORF">KQ875_00040</name>
</gene>
<dbReference type="InterPro" id="IPR043425">
    <property type="entry name" value="NusG-like"/>
</dbReference>
<evidence type="ECO:0000256" key="2">
    <source>
        <dbReference type="ARBA" id="ARBA00022814"/>
    </source>
</evidence>
<comment type="similarity">
    <text evidence="5">Belongs to the NusG family.</text>
</comment>
<dbReference type="PANTHER" id="PTHR30265">
    <property type="entry name" value="RHO-INTERACTING TRANSCRIPTION TERMINATION FACTOR NUSG"/>
    <property type="match status" value="1"/>
</dbReference>
<dbReference type="Pfam" id="PF02357">
    <property type="entry name" value="NusG"/>
    <property type="match status" value="1"/>
</dbReference>
<feature type="domain" description="NusG-like N-terminal" evidence="7">
    <location>
        <begin position="10"/>
        <end position="128"/>
    </location>
</feature>
<reference evidence="8" key="1">
    <citation type="submission" date="2021-06" db="EMBL/GenBank/DDBJ databases">
        <title>Novel Mycoplasma species detected in California sea lions (Zalophus californianus) from the USA.</title>
        <authorList>
            <person name="Volokhov D.V."/>
            <person name="Furtak V.A."/>
            <person name="Zagorodnyaya T.A."/>
        </authorList>
    </citation>
    <scope>NUCLEOTIDE SEQUENCE [LARGE SCALE GENOMIC DNA]</scope>
    <source>
        <strain evidence="8">CSL 5346</strain>
    </source>
</reference>
<evidence type="ECO:0000256" key="1">
    <source>
        <dbReference type="ARBA" id="ARBA00022472"/>
    </source>
</evidence>
<keyword evidence="3 5" id="KW-0805">Transcription regulation</keyword>
<name>A0ABS6DQF2_9MOLU</name>
<dbReference type="PANTHER" id="PTHR30265:SF2">
    <property type="entry name" value="TRANSCRIPTION TERMINATION_ANTITERMINATION PROTEIN NUSG"/>
    <property type="match status" value="1"/>
</dbReference>
<dbReference type="HAMAP" id="MF_00948">
    <property type="entry name" value="NusG"/>
    <property type="match status" value="1"/>
</dbReference>
<keyword evidence="1 5" id="KW-0806">Transcription termination</keyword>
<proteinExistence type="inferred from homology"/>
<evidence type="ECO:0000256" key="5">
    <source>
        <dbReference type="HAMAP-Rule" id="MF_00948"/>
    </source>
</evidence>
<evidence type="ECO:0000313" key="9">
    <source>
        <dbReference type="Proteomes" id="UP000718793"/>
    </source>
</evidence>
<accession>A0ABS6DQF2</accession>
<dbReference type="RefSeq" id="WP_216488199.1">
    <property type="nucleotide sequence ID" value="NZ_JAHMHH010000001.1"/>
</dbReference>
<dbReference type="InterPro" id="IPR001062">
    <property type="entry name" value="Transcrpt_antiterm_NusG"/>
</dbReference>
<dbReference type="NCBIfam" id="TIGR01956">
    <property type="entry name" value="NusG_myco"/>
    <property type="match status" value="1"/>
</dbReference>
<sequence>MTDTNGEKLIYKWYMISTVSGKEEKVKETLENKIQTTGMQEFFEQIRIFQMPHLTSKELEKKTRGEQYEPKFINMYKGYIFIKMCMSDDSWYLVRNTQYVTGLIGSSGKGAKPTPISKRKIEEMENKERLLREEFETGNIETAFKEQTIVRVIRKDSPYFGQEGAIIQNDDKEERAFVEIETFGRKTPTQFEYKDLEIIG</sequence>
<comment type="function">
    <text evidence="5">Participates in transcription elongation, termination and antitermination.</text>
</comment>
<dbReference type="InterPro" id="IPR006645">
    <property type="entry name" value="NGN-like_dom"/>
</dbReference>
<organism evidence="8 9">
    <name type="scientific">Mycoplasma zalophi</name>
    <dbReference type="NCBI Taxonomy" id="191287"/>
    <lineage>
        <taxon>Bacteria</taxon>
        <taxon>Bacillati</taxon>
        <taxon>Mycoplasmatota</taxon>
        <taxon>Mollicutes</taxon>
        <taxon>Mycoplasmataceae</taxon>
        <taxon>Mycoplasma</taxon>
    </lineage>
</organism>
<dbReference type="InterPro" id="IPR047050">
    <property type="entry name" value="NGN"/>
</dbReference>
<dbReference type="EMBL" id="JAHMHH010000001">
    <property type="protein sequence ID" value="MBU4691991.1"/>
    <property type="molecule type" value="Genomic_DNA"/>
</dbReference>
<dbReference type="Proteomes" id="UP000718793">
    <property type="component" value="Unassembled WGS sequence"/>
</dbReference>
<dbReference type="SMART" id="SM00738">
    <property type="entry name" value="NGN"/>
    <property type="match status" value="1"/>
</dbReference>
<dbReference type="CDD" id="cd09891">
    <property type="entry name" value="NGN_Bact_1"/>
    <property type="match status" value="1"/>
</dbReference>
<protein>
    <recommendedName>
        <fullName evidence="5 6">Transcription termination/antitermination protein NusG</fullName>
    </recommendedName>
</protein>
<comment type="caution">
    <text evidence="8">The sequence shown here is derived from an EMBL/GenBank/DDBJ whole genome shotgun (WGS) entry which is preliminary data.</text>
</comment>
<keyword evidence="4 5" id="KW-0804">Transcription</keyword>
<evidence type="ECO:0000256" key="4">
    <source>
        <dbReference type="ARBA" id="ARBA00023163"/>
    </source>
</evidence>
<evidence type="ECO:0000256" key="6">
    <source>
        <dbReference type="NCBIfam" id="TIGR01956"/>
    </source>
</evidence>
<evidence type="ECO:0000259" key="7">
    <source>
        <dbReference type="SMART" id="SM00738"/>
    </source>
</evidence>